<dbReference type="EMBL" id="FNXF01000007">
    <property type="protein sequence ID" value="SEH93092.1"/>
    <property type="molecule type" value="Genomic_DNA"/>
</dbReference>
<evidence type="ECO:0000256" key="4">
    <source>
        <dbReference type="ARBA" id="ARBA00023136"/>
    </source>
</evidence>
<dbReference type="RefSeq" id="WP_092793279.1">
    <property type="nucleotide sequence ID" value="NZ_FNXF01000007.1"/>
</dbReference>
<dbReference type="SUPFAM" id="SSF81343">
    <property type="entry name" value="Fumarate reductase respiratory complex transmembrane subunits"/>
    <property type="match status" value="1"/>
</dbReference>
<dbReference type="GO" id="GO:0016020">
    <property type="term" value="C:membrane"/>
    <property type="evidence" value="ECO:0007669"/>
    <property type="project" value="InterPro"/>
</dbReference>
<reference evidence="7" key="1">
    <citation type="submission" date="2016-10" db="EMBL/GenBank/DDBJ databases">
        <authorList>
            <person name="Varghese N."/>
            <person name="Submissions S."/>
        </authorList>
    </citation>
    <scope>NUCLEOTIDE SEQUENCE [LARGE SCALE GENOMIC DNA]</scope>
    <source>
        <strain evidence="7">DSM 17616</strain>
    </source>
</reference>
<evidence type="ECO:0000313" key="6">
    <source>
        <dbReference type="EMBL" id="SEH93092.1"/>
    </source>
</evidence>
<evidence type="ECO:0000256" key="3">
    <source>
        <dbReference type="ARBA" id="ARBA00022989"/>
    </source>
</evidence>
<evidence type="ECO:0000256" key="5">
    <source>
        <dbReference type="SAM" id="Phobius"/>
    </source>
</evidence>
<keyword evidence="2 5" id="KW-0812">Transmembrane</keyword>
<accession>A0A1H6M6T9</accession>
<dbReference type="Pfam" id="PF02300">
    <property type="entry name" value="Fumarate_red_C"/>
    <property type="match status" value="1"/>
</dbReference>
<dbReference type="STRING" id="173990.SAMN05660691_02244"/>
<dbReference type="Gene3D" id="1.20.1300.10">
    <property type="entry name" value="Fumarate reductase/succinate dehydrogenase, transmembrane subunit"/>
    <property type="match status" value="1"/>
</dbReference>
<feature type="transmembrane region" description="Helical" evidence="5">
    <location>
        <begin position="70"/>
        <end position="91"/>
    </location>
</feature>
<keyword evidence="7" id="KW-1185">Reference proteome</keyword>
<dbReference type="InterPro" id="IPR034804">
    <property type="entry name" value="SQR/QFR_C/D"/>
</dbReference>
<name>A0A1H6M6T9_9GAMM</name>
<organism evidence="6 7">
    <name type="scientific">Rheinheimera pacifica</name>
    <dbReference type="NCBI Taxonomy" id="173990"/>
    <lineage>
        <taxon>Bacteria</taxon>
        <taxon>Pseudomonadati</taxon>
        <taxon>Pseudomonadota</taxon>
        <taxon>Gammaproteobacteria</taxon>
        <taxon>Chromatiales</taxon>
        <taxon>Chromatiaceae</taxon>
        <taxon>Rheinheimera</taxon>
    </lineage>
</organism>
<protein>
    <submittedName>
        <fullName evidence="6">Fumarate reductase subunit C</fullName>
    </submittedName>
</protein>
<dbReference type="OrthoDB" id="8909678at2"/>
<dbReference type="AlphaFoldDB" id="A0A1H6M6T9"/>
<dbReference type="InterPro" id="IPR003510">
    <property type="entry name" value="Fumarate_red_C"/>
</dbReference>
<proteinExistence type="predicted"/>
<evidence type="ECO:0000256" key="1">
    <source>
        <dbReference type="ARBA" id="ARBA00022475"/>
    </source>
</evidence>
<evidence type="ECO:0000313" key="7">
    <source>
        <dbReference type="Proteomes" id="UP000199371"/>
    </source>
</evidence>
<keyword evidence="3 5" id="KW-1133">Transmembrane helix</keyword>
<gene>
    <name evidence="6" type="ORF">SAMN05660691_02244</name>
</gene>
<feature type="transmembrane region" description="Helical" evidence="5">
    <location>
        <begin position="103"/>
        <end position="125"/>
    </location>
</feature>
<keyword evidence="4 5" id="KW-0472">Membrane</keyword>
<sequence length="129" mass="14749">MNTPVSARKPYQSKLSRSWWLKHNYYRLYMLREATVLPLLFFIGCLLYGLYCLTQGAAHWQSFQTFMQQGWVIALNLLAFAASLFHAKTFFALFPRVMPLAPAWLMISGQWLATLLVAAGVLLLCGGWL</sequence>
<dbReference type="Proteomes" id="UP000199371">
    <property type="component" value="Unassembled WGS sequence"/>
</dbReference>
<keyword evidence="1" id="KW-1003">Cell membrane</keyword>
<evidence type="ECO:0000256" key="2">
    <source>
        <dbReference type="ARBA" id="ARBA00022692"/>
    </source>
</evidence>
<feature type="transmembrane region" description="Helical" evidence="5">
    <location>
        <begin position="36"/>
        <end position="58"/>
    </location>
</feature>